<reference evidence="1 2" key="1">
    <citation type="journal article" date="2019" name="G3 (Bethesda)">
        <title>Sequencing of a Wild Apple (Malus baccata) Genome Unravels the Differences Between Cultivated and Wild Apple Species Regarding Disease Resistance and Cold Tolerance.</title>
        <authorList>
            <person name="Chen X."/>
        </authorList>
    </citation>
    <scope>NUCLEOTIDE SEQUENCE [LARGE SCALE GENOMIC DNA]</scope>
    <source>
        <strain evidence="2">cv. Shandingzi</strain>
        <tissue evidence="1">Leaves</tissue>
    </source>
</reference>
<dbReference type="EMBL" id="VIEB01000663">
    <property type="protein sequence ID" value="TQD83856.1"/>
    <property type="molecule type" value="Genomic_DNA"/>
</dbReference>
<accession>A0A540LBL2</accession>
<name>A0A540LBL2_MALBA</name>
<dbReference type="Proteomes" id="UP000315295">
    <property type="component" value="Unassembled WGS sequence"/>
</dbReference>
<keyword evidence="2" id="KW-1185">Reference proteome</keyword>
<dbReference type="AlphaFoldDB" id="A0A540LBL2"/>
<gene>
    <name evidence="1" type="ORF">C1H46_030616</name>
</gene>
<evidence type="ECO:0000313" key="1">
    <source>
        <dbReference type="EMBL" id="TQD83856.1"/>
    </source>
</evidence>
<protein>
    <submittedName>
        <fullName evidence="1">Uncharacterized protein</fullName>
    </submittedName>
</protein>
<proteinExistence type="predicted"/>
<comment type="caution">
    <text evidence="1">The sequence shown here is derived from an EMBL/GenBank/DDBJ whole genome shotgun (WGS) entry which is preliminary data.</text>
</comment>
<evidence type="ECO:0000313" key="2">
    <source>
        <dbReference type="Proteomes" id="UP000315295"/>
    </source>
</evidence>
<organism evidence="1 2">
    <name type="scientific">Malus baccata</name>
    <name type="common">Siberian crab apple</name>
    <name type="synonym">Pyrus baccata</name>
    <dbReference type="NCBI Taxonomy" id="106549"/>
    <lineage>
        <taxon>Eukaryota</taxon>
        <taxon>Viridiplantae</taxon>
        <taxon>Streptophyta</taxon>
        <taxon>Embryophyta</taxon>
        <taxon>Tracheophyta</taxon>
        <taxon>Spermatophyta</taxon>
        <taxon>Magnoliopsida</taxon>
        <taxon>eudicotyledons</taxon>
        <taxon>Gunneridae</taxon>
        <taxon>Pentapetalae</taxon>
        <taxon>rosids</taxon>
        <taxon>fabids</taxon>
        <taxon>Rosales</taxon>
        <taxon>Rosaceae</taxon>
        <taxon>Amygdaloideae</taxon>
        <taxon>Maleae</taxon>
        <taxon>Malus</taxon>
    </lineage>
</organism>
<sequence length="60" mass="6304">MTVNTCLGQMICYQARLLATNDRSNGPNPTKPPHTPPSVAVVGDGPTMSALKVLQSAHCL</sequence>